<dbReference type="Proteomes" id="UP001364695">
    <property type="component" value="Unassembled WGS sequence"/>
</dbReference>
<gene>
    <name evidence="1" type="ORF">RV045_10640</name>
</gene>
<organism evidence="1 2">
    <name type="scientific">Amphibiibacter pelophylacis</name>
    <dbReference type="NCBI Taxonomy" id="1799477"/>
    <lineage>
        <taxon>Bacteria</taxon>
        <taxon>Pseudomonadati</taxon>
        <taxon>Pseudomonadota</taxon>
        <taxon>Betaproteobacteria</taxon>
        <taxon>Burkholderiales</taxon>
        <taxon>Sphaerotilaceae</taxon>
        <taxon>Amphibiibacter</taxon>
    </lineage>
</organism>
<name>A0ACC6P3V0_9BURK</name>
<reference evidence="1" key="1">
    <citation type="submission" date="2023-10" db="EMBL/GenBank/DDBJ databases">
        <title>Amphibacter perezi, gen. nov., sp. nov. a novel taxa of the family Comamonadaceae, class Betaproteobacteria isolated from the skin microbiota of Pelophylax perezi from different populations.</title>
        <authorList>
            <person name="Costa S."/>
            <person name="Proenca D.N."/>
            <person name="Lopes I."/>
            <person name="Morais P.V."/>
        </authorList>
    </citation>
    <scope>NUCLEOTIDE SEQUENCE</scope>
    <source>
        <strain evidence="1">SL12-8</strain>
    </source>
</reference>
<evidence type="ECO:0000313" key="1">
    <source>
        <dbReference type="EMBL" id="MEJ7138878.1"/>
    </source>
</evidence>
<protein>
    <submittedName>
        <fullName evidence="1">Uncharacterized protein</fullName>
    </submittedName>
</protein>
<proteinExistence type="predicted"/>
<sequence>MSIVTRLNLLPRLTALLLWLAVGLVLAWATLQVRRDAGVPADARTLPTSAVAAGDWQRVMGEPQAAAAPAAAPAPAVSQRYKLLGIVSGSRRAALMSQDGKLPRVWRPGDALADGYVVQHIGIRELVAAKAGDASATFRLELPLLPPPATGVPGQTATAPGAPVMAPAPIMPPPRSPVMAPQGIQAPGTEPQPMTAEQMMQPGQVLGQMPGQPQPDNGRMGTGGMLLPTPQVPGAAVIPEMAGGVEQPQ</sequence>
<comment type="caution">
    <text evidence="1">The sequence shown here is derived from an EMBL/GenBank/DDBJ whole genome shotgun (WGS) entry which is preliminary data.</text>
</comment>
<dbReference type="EMBL" id="JAWDIE010000016">
    <property type="protein sequence ID" value="MEJ7138878.1"/>
    <property type="molecule type" value="Genomic_DNA"/>
</dbReference>
<evidence type="ECO:0000313" key="2">
    <source>
        <dbReference type="Proteomes" id="UP001364695"/>
    </source>
</evidence>
<keyword evidence="2" id="KW-1185">Reference proteome</keyword>
<accession>A0ACC6P3V0</accession>